<dbReference type="InterPro" id="IPR013563">
    <property type="entry name" value="Oligopep_ABC_C"/>
</dbReference>
<protein>
    <submittedName>
        <fullName evidence="9">ABC transporter ATP-binding protein</fullName>
    </submittedName>
</protein>
<dbReference type="Proteomes" id="UP001185899">
    <property type="component" value="Unassembled WGS sequence"/>
</dbReference>
<dbReference type="NCBIfam" id="NF007739">
    <property type="entry name" value="PRK10419.1"/>
    <property type="match status" value="2"/>
</dbReference>
<dbReference type="PROSITE" id="PS50893">
    <property type="entry name" value="ABC_TRANSPORTER_2"/>
    <property type="match status" value="2"/>
</dbReference>
<dbReference type="InterPro" id="IPR003593">
    <property type="entry name" value="AAA+_ATPase"/>
</dbReference>
<reference evidence="9 10" key="1">
    <citation type="submission" date="2023-10" db="EMBL/GenBank/DDBJ databases">
        <title>Development of a sustainable strategy for remediation of hydrocarbon-contaminated territories based on the waste exchange concept.</title>
        <authorList>
            <person name="Krivoruchko A."/>
        </authorList>
    </citation>
    <scope>NUCLEOTIDE SEQUENCE [LARGE SCALE GENOMIC DNA]</scope>
    <source>
        <strain evidence="9 10">IEGM 1322</strain>
    </source>
</reference>
<dbReference type="RefSeq" id="WP_317549286.1">
    <property type="nucleotide sequence ID" value="NZ_JAWLKE010000008.1"/>
</dbReference>
<evidence type="ECO:0000256" key="4">
    <source>
        <dbReference type="ARBA" id="ARBA00022475"/>
    </source>
</evidence>
<evidence type="ECO:0000256" key="7">
    <source>
        <dbReference type="ARBA" id="ARBA00023136"/>
    </source>
</evidence>
<dbReference type="PROSITE" id="PS00211">
    <property type="entry name" value="ABC_TRANSPORTER_1"/>
    <property type="match status" value="2"/>
</dbReference>
<name>A0ABU4B3A6_9NOCA</name>
<feature type="domain" description="ABC transporter" evidence="8">
    <location>
        <begin position="370"/>
        <end position="620"/>
    </location>
</feature>
<dbReference type="InterPro" id="IPR017871">
    <property type="entry name" value="ABC_transporter-like_CS"/>
</dbReference>
<dbReference type="CDD" id="cd03257">
    <property type="entry name" value="ABC_NikE_OppD_transporters"/>
    <property type="match status" value="2"/>
</dbReference>
<dbReference type="Gene3D" id="3.40.50.300">
    <property type="entry name" value="P-loop containing nucleotide triphosphate hydrolases"/>
    <property type="match status" value="2"/>
</dbReference>
<evidence type="ECO:0000256" key="2">
    <source>
        <dbReference type="ARBA" id="ARBA00005417"/>
    </source>
</evidence>
<gene>
    <name evidence="9" type="ORF">R3P95_20575</name>
</gene>
<keyword evidence="6 9" id="KW-0067">ATP-binding</keyword>
<dbReference type="Pfam" id="PF08352">
    <property type="entry name" value="oligo_HPY"/>
    <property type="match status" value="2"/>
</dbReference>
<organism evidence="9 10">
    <name type="scientific">Rhodococcus cercidiphylli</name>
    <dbReference type="NCBI Taxonomy" id="489916"/>
    <lineage>
        <taxon>Bacteria</taxon>
        <taxon>Bacillati</taxon>
        <taxon>Actinomycetota</taxon>
        <taxon>Actinomycetes</taxon>
        <taxon>Mycobacteriales</taxon>
        <taxon>Nocardiaceae</taxon>
        <taxon>Rhodococcus</taxon>
    </lineage>
</organism>
<comment type="caution">
    <text evidence="9">The sequence shown here is derived from an EMBL/GenBank/DDBJ whole genome shotgun (WGS) entry which is preliminary data.</text>
</comment>
<keyword evidence="5" id="KW-0547">Nucleotide-binding</keyword>
<evidence type="ECO:0000259" key="8">
    <source>
        <dbReference type="PROSITE" id="PS50893"/>
    </source>
</evidence>
<dbReference type="InterPro" id="IPR027417">
    <property type="entry name" value="P-loop_NTPase"/>
</dbReference>
<keyword evidence="4" id="KW-1003">Cell membrane</keyword>
<keyword evidence="7" id="KW-0472">Membrane</keyword>
<proteinExistence type="inferred from homology"/>
<dbReference type="InterPro" id="IPR050388">
    <property type="entry name" value="ABC_Ni/Peptide_Import"/>
</dbReference>
<dbReference type="PANTHER" id="PTHR43297">
    <property type="entry name" value="OLIGOPEPTIDE TRANSPORT ATP-BINDING PROTEIN APPD"/>
    <property type="match status" value="1"/>
</dbReference>
<dbReference type="GO" id="GO:0005524">
    <property type="term" value="F:ATP binding"/>
    <property type="evidence" value="ECO:0007669"/>
    <property type="project" value="UniProtKB-KW"/>
</dbReference>
<evidence type="ECO:0000256" key="1">
    <source>
        <dbReference type="ARBA" id="ARBA00004202"/>
    </source>
</evidence>
<dbReference type="SMART" id="SM00382">
    <property type="entry name" value="AAA"/>
    <property type="match status" value="2"/>
</dbReference>
<comment type="similarity">
    <text evidence="2">Belongs to the ABC transporter superfamily.</text>
</comment>
<dbReference type="SUPFAM" id="SSF52540">
    <property type="entry name" value="P-loop containing nucleoside triphosphate hydrolases"/>
    <property type="match status" value="2"/>
</dbReference>
<feature type="domain" description="ABC transporter" evidence="8">
    <location>
        <begin position="20"/>
        <end position="270"/>
    </location>
</feature>
<evidence type="ECO:0000256" key="5">
    <source>
        <dbReference type="ARBA" id="ARBA00022741"/>
    </source>
</evidence>
<dbReference type="EMBL" id="JAWLKE010000008">
    <property type="protein sequence ID" value="MDV6232955.1"/>
    <property type="molecule type" value="Genomic_DNA"/>
</dbReference>
<sequence length="645" mass="69341">MYSIRTRRGDRHVAEIVPVLKVSGLEVSFPSEEGRVTAVRGLDYQVDKGEVLAIVGESGSGKSVSSLAVMGLLPQTARVTGSIELNGRQLLGLSDREMSRERGRSVAMISQDPLTALTPIYRIGDQISEAISVHNPSLSKAKVHERALELLDLVGIADPKTRARSYPHEFSGGMRQRVVIAMAIANDPDLIIADEPTTALDVTIQAQILDLLRTARDVTGAGVVFITHDLGVVAGVADRAMVMYAGRAVETAHVDELYAHPSMPYTVGLLGSVPRPDRPAQERLVPIEGTPPALVNLPTGCPFGPRCPLHTDACDAGEPQLIEVSPSHSAACIRIDAATAESVETEFEGAPRSEAPAELVVTVSKDAPVLSVTDLHKSYPVFKGSVLRRRAGEVPAVQGISFDVHAGSTLAIVGESGCGKSTTLLEIMEFVKPQQGSIRINGVEPYSLSRVEQRQLRAHIQIVFQDPMGSLDPRMPVGEIIAEPLKINGVPIDERTRRVRELMDTVGMRPELADRYPTQFSGGQRQRVGIARALALKPSILVLDEPVSALDVSIQAGVLNLLQDLQAELGLAYLFVSHDLSVVRHLADEVAVMRNGVFVEKGPTAQIFDAPEDPYTRALLKAIPIPDPVLQRARIAEAAALADAI</sequence>
<keyword evidence="3" id="KW-0813">Transport</keyword>
<keyword evidence="10" id="KW-1185">Reference proteome</keyword>
<dbReference type="Pfam" id="PF00005">
    <property type="entry name" value="ABC_tran"/>
    <property type="match status" value="2"/>
</dbReference>
<dbReference type="NCBIfam" id="NF008453">
    <property type="entry name" value="PRK11308.1"/>
    <property type="match status" value="2"/>
</dbReference>
<accession>A0ABU4B3A6</accession>
<dbReference type="NCBIfam" id="TIGR01727">
    <property type="entry name" value="oligo_HPY"/>
    <property type="match status" value="1"/>
</dbReference>
<evidence type="ECO:0000313" key="10">
    <source>
        <dbReference type="Proteomes" id="UP001185899"/>
    </source>
</evidence>
<dbReference type="PANTHER" id="PTHR43297:SF2">
    <property type="entry name" value="DIPEPTIDE TRANSPORT ATP-BINDING PROTEIN DPPD"/>
    <property type="match status" value="1"/>
</dbReference>
<evidence type="ECO:0000313" key="9">
    <source>
        <dbReference type="EMBL" id="MDV6232955.1"/>
    </source>
</evidence>
<dbReference type="InterPro" id="IPR003439">
    <property type="entry name" value="ABC_transporter-like_ATP-bd"/>
</dbReference>
<comment type="subcellular location">
    <subcellularLocation>
        <location evidence="1">Cell membrane</location>
        <topology evidence="1">Peripheral membrane protein</topology>
    </subcellularLocation>
</comment>
<evidence type="ECO:0000256" key="6">
    <source>
        <dbReference type="ARBA" id="ARBA00022840"/>
    </source>
</evidence>
<evidence type="ECO:0000256" key="3">
    <source>
        <dbReference type="ARBA" id="ARBA00022448"/>
    </source>
</evidence>